<gene>
    <name evidence="2" type="ORF">O0V09_13675</name>
</gene>
<evidence type="ECO:0008006" key="4">
    <source>
        <dbReference type="Google" id="ProtNLM"/>
    </source>
</evidence>
<name>A0A9J6RQ54_9GAMM</name>
<protein>
    <recommendedName>
        <fullName evidence="4">Lipoprotein</fullName>
    </recommendedName>
</protein>
<reference evidence="2 3" key="1">
    <citation type="submission" date="2022-12" db="EMBL/GenBank/DDBJ databases">
        <title>Dasania phycosphaerae sp. nov., isolated from particulate material of the south coast of Korea.</title>
        <authorList>
            <person name="Jiang Y."/>
        </authorList>
    </citation>
    <scope>NUCLEOTIDE SEQUENCE [LARGE SCALE GENOMIC DNA]</scope>
    <source>
        <strain evidence="2 3">GY-19</strain>
    </source>
</reference>
<dbReference type="EMBL" id="JAPTGG010000011">
    <property type="protein sequence ID" value="MCZ0866255.1"/>
    <property type="molecule type" value="Genomic_DNA"/>
</dbReference>
<evidence type="ECO:0000313" key="2">
    <source>
        <dbReference type="EMBL" id="MCZ0866255.1"/>
    </source>
</evidence>
<evidence type="ECO:0000313" key="3">
    <source>
        <dbReference type="Proteomes" id="UP001069090"/>
    </source>
</evidence>
<comment type="caution">
    <text evidence="2">The sequence shown here is derived from an EMBL/GenBank/DDBJ whole genome shotgun (WGS) entry which is preliminary data.</text>
</comment>
<dbReference type="AlphaFoldDB" id="A0A9J6RQ54"/>
<proteinExistence type="predicted"/>
<keyword evidence="3" id="KW-1185">Reference proteome</keyword>
<dbReference type="PROSITE" id="PS51257">
    <property type="entry name" value="PROKAR_LIPOPROTEIN"/>
    <property type="match status" value="1"/>
</dbReference>
<accession>A0A9J6RQ54</accession>
<dbReference type="Proteomes" id="UP001069090">
    <property type="component" value="Unassembled WGS sequence"/>
</dbReference>
<sequence length="202" mass="21847">MLKILTVVLMATLSGCAVFDGGNVPKTTLSAYEGDASAKPSVSYTSMAMGGLSGPKELPEASQSIIEGELLAVLESSQYFSRISKKDEAADISISVTLTNRGNPAALIPAFITGLSLYTIPSWATDHFDVVANVERRDGLSKSYVLADSSTIVQWLPMIFVFPAKNFSVVPEVRKNMYKKVLSDMQKDGFFTYDQNSVALVK</sequence>
<dbReference type="RefSeq" id="WP_258332419.1">
    <property type="nucleotide sequence ID" value="NZ_JAPTGG010000011.1"/>
</dbReference>
<evidence type="ECO:0000256" key="1">
    <source>
        <dbReference type="SAM" id="SignalP"/>
    </source>
</evidence>
<keyword evidence="1" id="KW-0732">Signal</keyword>
<feature type="chain" id="PRO_5039937689" description="Lipoprotein" evidence="1">
    <location>
        <begin position="20"/>
        <end position="202"/>
    </location>
</feature>
<feature type="signal peptide" evidence="1">
    <location>
        <begin position="1"/>
        <end position="19"/>
    </location>
</feature>
<organism evidence="2 3">
    <name type="scientific">Dasania phycosphaerae</name>
    <dbReference type="NCBI Taxonomy" id="2950436"/>
    <lineage>
        <taxon>Bacteria</taxon>
        <taxon>Pseudomonadati</taxon>
        <taxon>Pseudomonadota</taxon>
        <taxon>Gammaproteobacteria</taxon>
        <taxon>Cellvibrionales</taxon>
        <taxon>Spongiibacteraceae</taxon>
        <taxon>Dasania</taxon>
    </lineage>
</organism>